<keyword evidence="7" id="KW-0325">Glycoprotein</keyword>
<keyword evidence="2" id="KW-1003">Cell membrane</keyword>
<evidence type="ECO:0000313" key="11">
    <source>
        <dbReference type="Proteomes" id="UP000295192"/>
    </source>
</evidence>
<dbReference type="PANTHER" id="PTHR42643:SF41">
    <property type="entry name" value="IONOTROPIC RECEPTOR 20A-RELATED"/>
    <property type="match status" value="1"/>
</dbReference>
<evidence type="ECO:0000256" key="5">
    <source>
        <dbReference type="ARBA" id="ARBA00023136"/>
    </source>
</evidence>
<comment type="caution">
    <text evidence="10">The sequence shown here is derived from an EMBL/GenBank/DDBJ whole genome shotgun (WGS) entry which is preliminary data.</text>
</comment>
<evidence type="ECO:0000256" key="9">
    <source>
        <dbReference type="SAM" id="SignalP"/>
    </source>
</evidence>
<reference evidence="10 11" key="1">
    <citation type="journal article" date="2019" name="J. Hered.">
        <title>An Improved Genome Assembly for Drosophila navojoa, the Basal Species in the mojavensis Cluster.</title>
        <authorList>
            <person name="Vanderlinde T."/>
            <person name="Dupim E.G."/>
            <person name="Nazario-Yepiz N.O."/>
            <person name="Carvalho A.B."/>
        </authorList>
    </citation>
    <scope>NUCLEOTIDE SEQUENCE [LARGE SCALE GENOMIC DNA]</scope>
    <source>
        <strain evidence="10">Navoj_Jal97</strain>
        <tissue evidence="10">Whole organism</tissue>
    </source>
</reference>
<keyword evidence="3 8" id="KW-0812">Transmembrane</keyword>
<feature type="transmembrane region" description="Helical" evidence="8">
    <location>
        <begin position="502"/>
        <end position="519"/>
    </location>
</feature>
<evidence type="ECO:0000256" key="6">
    <source>
        <dbReference type="ARBA" id="ARBA00023170"/>
    </source>
</evidence>
<name>A0A484BPT9_DRONA</name>
<keyword evidence="5 8" id="KW-0472">Membrane</keyword>
<keyword evidence="11" id="KW-1185">Reference proteome</keyword>
<feature type="chain" id="PRO_5019721072" description="Ionotropic glutamate receptor C-terminal domain-containing protein" evidence="9">
    <location>
        <begin position="24"/>
        <end position="611"/>
    </location>
</feature>
<comment type="subcellular location">
    <subcellularLocation>
        <location evidence="1">Cell membrane</location>
        <topology evidence="1">Multi-pass membrane protein</topology>
    </subcellularLocation>
</comment>
<dbReference type="EMBL" id="LSRL02000014">
    <property type="protein sequence ID" value="TDG50694.1"/>
    <property type="molecule type" value="Genomic_DNA"/>
</dbReference>
<proteinExistence type="predicted"/>
<feature type="transmembrane region" description="Helical" evidence="8">
    <location>
        <begin position="386"/>
        <end position="404"/>
    </location>
</feature>
<gene>
    <name evidence="10" type="ORF">AWZ03_002998</name>
</gene>
<keyword evidence="4 8" id="KW-1133">Transmembrane helix</keyword>
<feature type="transmembrane region" description="Helical" evidence="8">
    <location>
        <begin position="359"/>
        <end position="380"/>
    </location>
</feature>
<keyword evidence="9" id="KW-0732">Signal</keyword>
<feature type="transmembrane region" description="Helical" evidence="8">
    <location>
        <begin position="327"/>
        <end position="347"/>
    </location>
</feature>
<dbReference type="OrthoDB" id="8010639at2759"/>
<feature type="signal peptide" evidence="9">
    <location>
        <begin position="1"/>
        <end position="23"/>
    </location>
</feature>
<feature type="transmembrane region" description="Helical" evidence="8">
    <location>
        <begin position="578"/>
        <end position="596"/>
    </location>
</feature>
<evidence type="ECO:0000256" key="4">
    <source>
        <dbReference type="ARBA" id="ARBA00022989"/>
    </source>
</evidence>
<evidence type="ECO:0000256" key="8">
    <source>
        <dbReference type="SAM" id="Phobius"/>
    </source>
</evidence>
<protein>
    <recommendedName>
        <fullName evidence="12">Ionotropic glutamate receptor C-terminal domain-containing protein</fullName>
    </recommendedName>
</protein>
<dbReference type="Proteomes" id="UP000295192">
    <property type="component" value="Unassembled WGS sequence"/>
</dbReference>
<dbReference type="AlphaFoldDB" id="A0A484BPT9"/>
<dbReference type="PANTHER" id="PTHR42643">
    <property type="entry name" value="IONOTROPIC RECEPTOR 20A-RELATED"/>
    <property type="match status" value="1"/>
</dbReference>
<dbReference type="InterPro" id="IPR052192">
    <property type="entry name" value="Insect_Ionotropic_Sensory_Rcpt"/>
</dbReference>
<evidence type="ECO:0000256" key="7">
    <source>
        <dbReference type="ARBA" id="ARBA00023180"/>
    </source>
</evidence>
<evidence type="ECO:0008006" key="12">
    <source>
        <dbReference type="Google" id="ProtNLM"/>
    </source>
</evidence>
<evidence type="ECO:0000256" key="1">
    <source>
        <dbReference type="ARBA" id="ARBA00004651"/>
    </source>
</evidence>
<dbReference type="KEGG" id="dnv:108653129"/>
<dbReference type="OMA" id="QHWVVSD"/>
<organism evidence="10 11">
    <name type="scientific">Drosophila navojoa</name>
    <name type="common">Fruit fly</name>
    <dbReference type="NCBI Taxonomy" id="7232"/>
    <lineage>
        <taxon>Eukaryota</taxon>
        <taxon>Metazoa</taxon>
        <taxon>Ecdysozoa</taxon>
        <taxon>Arthropoda</taxon>
        <taxon>Hexapoda</taxon>
        <taxon>Insecta</taxon>
        <taxon>Pterygota</taxon>
        <taxon>Neoptera</taxon>
        <taxon>Endopterygota</taxon>
        <taxon>Diptera</taxon>
        <taxon>Brachycera</taxon>
        <taxon>Muscomorpha</taxon>
        <taxon>Ephydroidea</taxon>
        <taxon>Drosophilidae</taxon>
        <taxon>Drosophila</taxon>
    </lineage>
</organism>
<keyword evidence="6" id="KW-0675">Receptor</keyword>
<accession>A0A484BPT9</accession>
<evidence type="ECO:0000256" key="3">
    <source>
        <dbReference type="ARBA" id="ARBA00022692"/>
    </source>
</evidence>
<evidence type="ECO:0000313" key="10">
    <source>
        <dbReference type="EMBL" id="TDG50694.1"/>
    </source>
</evidence>
<evidence type="ECO:0000256" key="2">
    <source>
        <dbReference type="ARBA" id="ARBA00022475"/>
    </source>
</evidence>
<dbReference type="Gene3D" id="1.10.287.70">
    <property type="match status" value="1"/>
</dbReference>
<sequence>MELTKKLLHLLLFLPLLLSFTRAMAQQELPHNFSFMQEIARRAAGQQRWTTTPIFTSRHVQREQMDDLVRWLHNNLSSSSYIFDGTEGKPDPFNPLRNHIKTDTLSLLFCHSTEEQIWWHLDERLRKLRQSRLVVYLAAQRNEVALRNVFLKLWSLQFLRVLVLHKQRVYGYTPYPTVRYFERHLDREAEEEHLFPAAPRDLKQYVVSTPAENDLPRVFRLQDKRTGLQLIRGYGYRVLAEFFHRHNVLLHVSNGGQALPIDSSVNMSRITELIGEHQLEITMHPYVGIDRNLGILSYPLHIAQNCLIMPVRNEIPRFMYLLRPFQWNSWLLLLAAVLYVSLVLYFLSPGPNENKGLRAMQSLFAGLAQLLFLSSPTRIYGPSVRYFLVALQLSVLGFVVTNWYSNQLSSFLTTTLVGEQVDTFEQLIAQQQKILVKHHEVEMVLQQVPPHLLQQVSRLVVASEAGEQVSALLSFNLSYSYPFTVERWDFFTLQQQYAMKPIFRFSSVCLGAPVIGYPMRRDSHLESPLKHFIMRIQSIGLFQHWVVSDFNDALKAGYVHLIDNSLGFKALDLNTLRLGWFVLLCGWLLAAVAFACERQHRSRSSSSTTWH</sequence>
<dbReference type="GO" id="GO:0005886">
    <property type="term" value="C:plasma membrane"/>
    <property type="evidence" value="ECO:0007669"/>
    <property type="project" value="UniProtKB-SubCell"/>
</dbReference>